<name>A0A0S7Y8H4_UNCT6</name>
<dbReference type="InterPro" id="IPR002769">
    <property type="entry name" value="eIF6"/>
</dbReference>
<evidence type="ECO:0000256" key="2">
    <source>
        <dbReference type="ARBA" id="ARBA00022917"/>
    </source>
</evidence>
<organism evidence="3 4">
    <name type="scientific">candidate division TA06 bacterium DG_78</name>
    <dbReference type="NCBI Taxonomy" id="1703772"/>
    <lineage>
        <taxon>Bacteria</taxon>
        <taxon>Bacteria division TA06</taxon>
    </lineage>
</organism>
<dbReference type="GO" id="GO:0043022">
    <property type="term" value="F:ribosome binding"/>
    <property type="evidence" value="ECO:0007669"/>
    <property type="project" value="InterPro"/>
</dbReference>
<dbReference type="GO" id="GO:0042256">
    <property type="term" value="P:cytosolic ribosome assembly"/>
    <property type="evidence" value="ECO:0007669"/>
    <property type="project" value="InterPro"/>
</dbReference>
<dbReference type="SUPFAM" id="SSF55909">
    <property type="entry name" value="Pentein"/>
    <property type="match status" value="1"/>
</dbReference>
<dbReference type="EMBL" id="LJNI01000145">
    <property type="protein sequence ID" value="KPJ71038.1"/>
    <property type="molecule type" value="Genomic_DNA"/>
</dbReference>
<protein>
    <recommendedName>
        <fullName evidence="5">Translation initiation factor IF-6</fullName>
    </recommendedName>
</protein>
<dbReference type="SMART" id="SM00654">
    <property type="entry name" value="eIF6"/>
    <property type="match status" value="1"/>
</dbReference>
<dbReference type="Pfam" id="PF01912">
    <property type="entry name" value="eIF-6"/>
    <property type="match status" value="1"/>
</dbReference>
<gene>
    <name evidence="3" type="ORF">AMJ52_09135</name>
</gene>
<evidence type="ECO:0008006" key="5">
    <source>
        <dbReference type="Google" id="ProtNLM"/>
    </source>
</evidence>
<dbReference type="NCBIfam" id="TIGR00323">
    <property type="entry name" value="eIF-6"/>
    <property type="match status" value="1"/>
</dbReference>
<comment type="caution">
    <text evidence="3">The sequence shown here is derived from an EMBL/GenBank/DDBJ whole genome shotgun (WGS) entry which is preliminary data.</text>
</comment>
<reference evidence="3 4" key="1">
    <citation type="journal article" date="2015" name="Microbiome">
        <title>Genomic resolution of linkages in carbon, nitrogen, and sulfur cycling among widespread estuary sediment bacteria.</title>
        <authorList>
            <person name="Baker B.J."/>
            <person name="Lazar C.S."/>
            <person name="Teske A.P."/>
            <person name="Dick G.J."/>
        </authorList>
    </citation>
    <scope>NUCLEOTIDE SEQUENCE [LARGE SCALE GENOMIC DNA]</scope>
    <source>
        <strain evidence="3">DG_78</strain>
    </source>
</reference>
<evidence type="ECO:0000313" key="3">
    <source>
        <dbReference type="EMBL" id="KPJ71038.1"/>
    </source>
</evidence>
<dbReference type="AlphaFoldDB" id="A0A0S7Y8H4"/>
<dbReference type="GO" id="GO:0003743">
    <property type="term" value="F:translation initiation factor activity"/>
    <property type="evidence" value="ECO:0007669"/>
    <property type="project" value="UniProtKB-KW"/>
</dbReference>
<feature type="non-terminal residue" evidence="3">
    <location>
        <position position="1"/>
    </location>
</feature>
<evidence type="ECO:0000313" key="4">
    <source>
        <dbReference type="Proteomes" id="UP000051012"/>
    </source>
</evidence>
<dbReference type="PANTHER" id="PTHR10784">
    <property type="entry name" value="TRANSLATION INITIATION FACTOR 6"/>
    <property type="match status" value="1"/>
</dbReference>
<keyword evidence="2" id="KW-0648">Protein biosynthesis</keyword>
<accession>A0A0S7Y8H4</accession>
<proteinExistence type="inferred from homology"/>
<dbReference type="HAMAP" id="MF_00032">
    <property type="entry name" value="eIF_6"/>
    <property type="match status" value="1"/>
</dbReference>
<sequence>LRLMSDALETEAFNSSIGGSTVVGSLLSLNSHGAIVTEFVTEGELEILKDINVFAIPHKLNAMGNNILCNDRGALIHPGYDKKFMVAIADVLDIEVVRGTIAGIKTVGSWAVATNKGVLCHPHVRDEEKIAIENVLKVPVVITTANYGTAQIGACMVANSRGAIVGSRTTPIEIGRIEDGLGLY</sequence>
<dbReference type="Gene3D" id="3.75.10.10">
    <property type="entry name" value="L-arginine/glycine Amidinotransferase, Chain A"/>
    <property type="match status" value="1"/>
</dbReference>
<evidence type="ECO:0000256" key="1">
    <source>
        <dbReference type="ARBA" id="ARBA00022540"/>
    </source>
</evidence>
<keyword evidence="1" id="KW-0396">Initiation factor</keyword>
<dbReference type="Proteomes" id="UP000051012">
    <property type="component" value="Unassembled WGS sequence"/>
</dbReference>